<name>A0A8H4RVQ0_9HELO</name>
<sequence>MSPKSNTTSSKGGWVCPRNGRSLSKEENYVRKQGFPWVSTSTIVKENPLGRHTYQSENTHLVIIGQIEFHLDDRTARQKGHFKTSSPADGLVTIQLGDIYRASLVNRETCRFVEGYRKLSVTTRDRFLERGTIEWRDRKTHAGPVQDDVEAEAEKSRLLRKANAGAWVVDELTRILDKGLDALGE</sequence>
<proteinExistence type="predicted"/>
<keyword evidence="2" id="KW-1185">Reference proteome</keyword>
<gene>
    <name evidence="1" type="ORF">G7Y89_g1221</name>
</gene>
<evidence type="ECO:0000313" key="1">
    <source>
        <dbReference type="EMBL" id="KAF4636857.1"/>
    </source>
</evidence>
<evidence type="ECO:0000313" key="2">
    <source>
        <dbReference type="Proteomes" id="UP000566819"/>
    </source>
</evidence>
<dbReference type="EMBL" id="JAAMPI010000046">
    <property type="protein sequence ID" value="KAF4636857.1"/>
    <property type="molecule type" value="Genomic_DNA"/>
</dbReference>
<reference evidence="1 2" key="1">
    <citation type="submission" date="2020-03" db="EMBL/GenBank/DDBJ databases">
        <title>Draft Genome Sequence of Cudoniella acicularis.</title>
        <authorList>
            <person name="Buettner E."/>
            <person name="Kellner H."/>
        </authorList>
    </citation>
    <scope>NUCLEOTIDE SEQUENCE [LARGE SCALE GENOMIC DNA]</scope>
    <source>
        <strain evidence="1 2">DSM 108380</strain>
    </source>
</reference>
<dbReference type="Proteomes" id="UP000566819">
    <property type="component" value="Unassembled WGS sequence"/>
</dbReference>
<protein>
    <submittedName>
        <fullName evidence="1">Uncharacterized protein</fullName>
    </submittedName>
</protein>
<dbReference type="AlphaFoldDB" id="A0A8H4RVQ0"/>
<accession>A0A8H4RVQ0</accession>
<organism evidence="1 2">
    <name type="scientific">Cudoniella acicularis</name>
    <dbReference type="NCBI Taxonomy" id="354080"/>
    <lineage>
        <taxon>Eukaryota</taxon>
        <taxon>Fungi</taxon>
        <taxon>Dikarya</taxon>
        <taxon>Ascomycota</taxon>
        <taxon>Pezizomycotina</taxon>
        <taxon>Leotiomycetes</taxon>
        <taxon>Helotiales</taxon>
        <taxon>Tricladiaceae</taxon>
        <taxon>Cudoniella</taxon>
    </lineage>
</organism>
<dbReference type="OrthoDB" id="3564658at2759"/>
<comment type="caution">
    <text evidence="1">The sequence shown here is derived from an EMBL/GenBank/DDBJ whole genome shotgun (WGS) entry which is preliminary data.</text>
</comment>